<evidence type="ECO:0000256" key="5">
    <source>
        <dbReference type="SAM" id="MobiDB-lite"/>
    </source>
</evidence>
<proteinExistence type="predicted"/>
<feature type="region of interest" description="Disordered" evidence="5">
    <location>
        <begin position="456"/>
        <end position="517"/>
    </location>
</feature>
<dbReference type="PANTHER" id="PTHR37467">
    <property type="entry name" value="EXPORTED CALCIUM-BINDING GLYCOPROTEIN-RELATED"/>
    <property type="match status" value="1"/>
</dbReference>
<dbReference type="PANTHER" id="PTHR37467:SF1">
    <property type="entry name" value="EXPORTED CALCIUM-BINDING GLYCOPROTEIN"/>
    <property type="match status" value="1"/>
</dbReference>
<dbReference type="Proteomes" id="UP001231109">
    <property type="component" value="Unassembled WGS sequence"/>
</dbReference>
<name>A0ABT9I2F1_9GAMM</name>
<accession>A0ABT9I2F1</accession>
<dbReference type="InterPro" id="IPR053180">
    <property type="entry name" value="Ca-binding_acidic-repeat"/>
</dbReference>
<keyword evidence="4" id="KW-0106">Calcium</keyword>
<sequence>MNEATPQLTFSAAEVADSKVLLPVDAMPGWLPRNGYNFHFAANGSGLASNSQWQEFHQNYPLNWQVTNGKLVASFSELTQSFPYHTYPFTQVASRYGQAVADELVRLADAGTINFSLQIGEQLGLLQHEITKISDDGINLRVSNKLSTRYQLQIPAQWNWQGPEAVAITEQQFESAYLTDNNSLFDNINSNTLLGDWLMFTYREHQFGPQINNGQLLAGTFADLFSLEPDNNVSSRYSSDIFSWSLQNGKLRLHAGTNQFIFTPILQDGDAYLAQVEYWQDGVLSQLYTSQLIKKQSDISAFTNNLVTALPVMHVAGINNYSPSAWETDAAWQDNKIKPEWFFGYQFKANGQVRRGISARYNASNEPEYQMGALWNYYLSNDQLTQFYNNSYSSQKRYWDIVHIDAQGRIYVLEQSTYGYDSNSDGIISTNEDGSFIAPRVNVLHTYDMSRNSEMWQRLPDSDNDGLNDFIEEQHFTDPDNPDSDGDGYSDGYEVAQGTAPDDASSKPAAKDTDFSRAEIENSKVMLPDATMPDWLARNADNLIFHADGRLTYGNNKWQERQNTTEGTWSTLNGELKLQYYSYNSERLLLEPYPFTEIGQLYGQAVADQLISLYNQGYLTTPLEVQEVSADVEKQLLKTDASGQQVQVITQQQHQLYLPPLIPWQGPQPTRFTETSAVHDYLVNPASVLNGASASNMAGQWALMTYRQHLYGDIYESSLENGSFADLLTLNINGTVISEHSDFNFTWALINGMLRLSDGEHLFIITPVQQQGSAYLARVEYYVDGQLSQVYSSQLIKREQNFGLFTNNLQTKLPQIWLSAINNYAPSSWQDNQPWQQSTLQPELLFGYQFLPGNKVRRGITTDSYSSDTPSLLMGQIWDYSVNSNKVSLNYQSSQLVRQRNVEVLQVDNQGRVYVLEYAYWGNDDNSNGSVEQNEIGSYIAPRITVFHLYDLSKHEEMWAALPDADNDGINDFVEFDLGTHPQNPDSDSDGLTDGEEIAQGLDPLNNDTDGDGITDGVDPIPNGVWVQVIANDGGAVDRSNFEVASNTSASIN</sequence>
<keyword evidence="2" id="KW-0964">Secreted</keyword>
<reference evidence="6 7" key="1">
    <citation type="submission" date="2022-11" db="EMBL/GenBank/DDBJ databases">
        <title>Viruses from the air-sea interface of a natural surface slick.</title>
        <authorList>
            <person name="Rahlff J."/>
            <person name="Holmfeldt K."/>
        </authorList>
    </citation>
    <scope>NUCLEOTIDE SEQUENCE [LARGE SCALE GENOMIC DNA]</scope>
    <source>
        <strain evidence="6 7">SMS4</strain>
    </source>
</reference>
<evidence type="ECO:0000256" key="1">
    <source>
        <dbReference type="ARBA" id="ARBA00004613"/>
    </source>
</evidence>
<evidence type="ECO:0000256" key="2">
    <source>
        <dbReference type="ARBA" id="ARBA00022525"/>
    </source>
</evidence>
<evidence type="ECO:0000313" key="7">
    <source>
        <dbReference type="Proteomes" id="UP001231109"/>
    </source>
</evidence>
<comment type="caution">
    <text evidence="6">The sequence shown here is derived from an EMBL/GenBank/DDBJ whole genome shotgun (WGS) entry which is preliminary data.</text>
</comment>
<dbReference type="SUPFAM" id="SSF103647">
    <property type="entry name" value="TSP type-3 repeat"/>
    <property type="match status" value="1"/>
</dbReference>
<dbReference type="InterPro" id="IPR059100">
    <property type="entry name" value="TSP3_bac"/>
</dbReference>
<protein>
    <submittedName>
        <fullName evidence="6">Uncharacterized protein</fullName>
    </submittedName>
</protein>
<keyword evidence="3" id="KW-0732">Signal</keyword>
<feature type="region of interest" description="Disordered" evidence="5">
    <location>
        <begin position="976"/>
        <end position="1019"/>
    </location>
</feature>
<evidence type="ECO:0000256" key="4">
    <source>
        <dbReference type="ARBA" id="ARBA00022837"/>
    </source>
</evidence>
<dbReference type="EMBL" id="JAPJDZ010000045">
    <property type="protein sequence ID" value="MDP5137343.1"/>
    <property type="molecule type" value="Genomic_DNA"/>
</dbReference>
<feature type="compositionally biased region" description="Acidic residues" evidence="5">
    <location>
        <begin position="987"/>
        <end position="997"/>
    </location>
</feature>
<dbReference type="InterPro" id="IPR028974">
    <property type="entry name" value="TSP_type-3_rpt"/>
</dbReference>
<gene>
    <name evidence="6" type="ORF">ORJ04_15410</name>
</gene>
<comment type="subcellular location">
    <subcellularLocation>
        <location evidence="1">Secreted</location>
    </subcellularLocation>
</comment>
<evidence type="ECO:0000256" key="3">
    <source>
        <dbReference type="ARBA" id="ARBA00022729"/>
    </source>
</evidence>
<dbReference type="Pfam" id="PF18884">
    <property type="entry name" value="TSP3_bac"/>
    <property type="match status" value="4"/>
</dbReference>
<feature type="non-terminal residue" evidence="6">
    <location>
        <position position="1053"/>
    </location>
</feature>
<evidence type="ECO:0000313" key="6">
    <source>
        <dbReference type="EMBL" id="MDP5137343.1"/>
    </source>
</evidence>
<keyword evidence="7" id="KW-1185">Reference proteome</keyword>
<organism evidence="6 7">
    <name type="scientific">Rheinheimera baltica</name>
    <dbReference type="NCBI Taxonomy" id="67576"/>
    <lineage>
        <taxon>Bacteria</taxon>
        <taxon>Pseudomonadati</taxon>
        <taxon>Pseudomonadota</taxon>
        <taxon>Gammaproteobacteria</taxon>
        <taxon>Chromatiales</taxon>
        <taxon>Chromatiaceae</taxon>
        <taxon>Rheinheimera</taxon>
    </lineage>
</organism>
<dbReference type="RefSeq" id="WP_305976706.1">
    <property type="nucleotide sequence ID" value="NZ_JAPJDZ010000045.1"/>
</dbReference>